<dbReference type="EMBL" id="QYBC01000004">
    <property type="protein sequence ID" value="RYB06433.1"/>
    <property type="molecule type" value="Genomic_DNA"/>
</dbReference>
<accession>A0A4Q2RHB7</accession>
<evidence type="ECO:0000313" key="2">
    <source>
        <dbReference type="Proteomes" id="UP000289411"/>
    </source>
</evidence>
<reference evidence="1 2" key="2">
    <citation type="submission" date="2019-02" db="EMBL/GenBank/DDBJ databases">
        <title>'Lichenibacterium ramalinii' gen. nov. sp. nov., 'Lichenibacterium minor' gen. nov. sp. nov.</title>
        <authorList>
            <person name="Pankratov T."/>
        </authorList>
    </citation>
    <scope>NUCLEOTIDE SEQUENCE [LARGE SCALE GENOMIC DNA]</scope>
    <source>
        <strain evidence="1 2">RmlP001</strain>
    </source>
</reference>
<organism evidence="1 2">
    <name type="scientific">Lichenibacterium ramalinae</name>
    <dbReference type="NCBI Taxonomy" id="2316527"/>
    <lineage>
        <taxon>Bacteria</taxon>
        <taxon>Pseudomonadati</taxon>
        <taxon>Pseudomonadota</taxon>
        <taxon>Alphaproteobacteria</taxon>
        <taxon>Hyphomicrobiales</taxon>
        <taxon>Lichenihabitantaceae</taxon>
        <taxon>Lichenibacterium</taxon>
    </lineage>
</organism>
<gene>
    <name evidence="1" type="ORF">D3272_06730</name>
</gene>
<sequence>MALAAVALLGGCAQAPQPQDLGAVRGRPVAERAAAVDCSTTYLVIATVSRCGAAGFKLGVAGD</sequence>
<evidence type="ECO:0000313" key="1">
    <source>
        <dbReference type="EMBL" id="RYB06433.1"/>
    </source>
</evidence>
<reference evidence="1 2" key="1">
    <citation type="submission" date="2018-09" db="EMBL/GenBank/DDBJ databases">
        <authorList>
            <person name="Grouzdev D.S."/>
            <person name="Krutkina M.S."/>
        </authorList>
    </citation>
    <scope>NUCLEOTIDE SEQUENCE [LARGE SCALE GENOMIC DNA]</scope>
    <source>
        <strain evidence="1 2">RmlP001</strain>
    </source>
</reference>
<proteinExistence type="predicted"/>
<name>A0A4Q2RHB7_9HYPH</name>
<dbReference type="AlphaFoldDB" id="A0A4Q2RHB7"/>
<protein>
    <submittedName>
        <fullName evidence="1">Uncharacterized protein</fullName>
    </submittedName>
</protein>
<dbReference type="Proteomes" id="UP000289411">
    <property type="component" value="Unassembled WGS sequence"/>
</dbReference>
<comment type="caution">
    <text evidence="1">The sequence shown here is derived from an EMBL/GenBank/DDBJ whole genome shotgun (WGS) entry which is preliminary data.</text>
</comment>
<keyword evidence="2" id="KW-1185">Reference proteome</keyword>